<organism evidence="3">
    <name type="scientific">groundwater metagenome</name>
    <dbReference type="NCBI Taxonomy" id="717931"/>
    <lineage>
        <taxon>unclassified sequences</taxon>
        <taxon>metagenomes</taxon>
        <taxon>ecological metagenomes</taxon>
    </lineage>
</organism>
<gene>
    <name evidence="3" type="ORF">MSIBF_A430002</name>
</gene>
<dbReference type="InterPro" id="IPR046342">
    <property type="entry name" value="CBS_dom_sf"/>
</dbReference>
<proteinExistence type="predicted"/>
<dbReference type="Gene3D" id="3.10.580.10">
    <property type="entry name" value="CBS-domain"/>
    <property type="match status" value="4"/>
</dbReference>
<dbReference type="CDD" id="cd02205">
    <property type="entry name" value="CBS_pair_SF"/>
    <property type="match status" value="2"/>
</dbReference>
<dbReference type="Pfam" id="PF00571">
    <property type="entry name" value="CBS"/>
    <property type="match status" value="4"/>
</dbReference>
<feature type="domain" description="CBS" evidence="2">
    <location>
        <begin position="427"/>
        <end position="486"/>
    </location>
</feature>
<evidence type="ECO:0000313" key="3">
    <source>
        <dbReference type="EMBL" id="CEG13613.1"/>
    </source>
</evidence>
<dbReference type="InterPro" id="IPR000644">
    <property type="entry name" value="CBS_dom"/>
</dbReference>
<dbReference type="PROSITE" id="PS51371">
    <property type="entry name" value="CBS"/>
    <property type="match status" value="2"/>
</dbReference>
<dbReference type="EMBL" id="CCXY01000368">
    <property type="protein sequence ID" value="CEG13613.1"/>
    <property type="molecule type" value="Genomic_DNA"/>
</dbReference>
<protein>
    <recommendedName>
        <fullName evidence="2">CBS domain-containing protein</fullName>
    </recommendedName>
</protein>
<name>A0A098EC76_9ZZZZ</name>
<evidence type="ECO:0000256" key="1">
    <source>
        <dbReference type="ARBA" id="ARBA00023122"/>
    </source>
</evidence>
<dbReference type="PANTHER" id="PTHR43080">
    <property type="entry name" value="CBS DOMAIN-CONTAINING PROTEIN CBSX3, MITOCHONDRIAL"/>
    <property type="match status" value="1"/>
</dbReference>
<dbReference type="AlphaFoldDB" id="A0A098EC76"/>
<accession>A0A098EC76</accession>
<dbReference type="PANTHER" id="PTHR43080:SF2">
    <property type="entry name" value="CBS DOMAIN-CONTAINING PROTEIN"/>
    <property type="match status" value="1"/>
</dbReference>
<dbReference type="SUPFAM" id="SSF54631">
    <property type="entry name" value="CBS-domain pair"/>
    <property type="match status" value="3"/>
</dbReference>
<reference evidence="3" key="1">
    <citation type="submission" date="2014-09" db="EMBL/GenBank/DDBJ databases">
        <authorList>
            <person name="Probst J Alexander"/>
        </authorList>
    </citation>
    <scope>NUCLEOTIDE SEQUENCE</scope>
</reference>
<dbReference type="InterPro" id="IPR051257">
    <property type="entry name" value="Diverse_CBS-Domain"/>
</dbReference>
<sequence>MDNEESTINNFFDSRIASCNGTYNLVETGRILHTNNKRHVIVKNDSDQILGEISAEDISFPKLLQRRNFSELKRTQATSITKDLWCVTKDCPMYYVVEHFIYKNTKYVCIVNNQKEKNIVGEYELDSLLKYLWEWINKEIYNKKHEKCNEINELLNEKLTDINANTGISAIEHILKKVKTCGSEISIMKMGMLMNFDKEWYMGVNGNTGVNGNYNLSGFVNFDKMNIFSILFEAKKRNILVHHLKAKNVTNNKIFVGGENLKIGKCIDLSVKEGVEIFLTNEKISYERLCKEGIVKFLGKIYLSSVIEPFGYWKYKNIFKISSNVNIHKKATSQSAIKNRDRTNLKKKPIPKFAKDIMNVNPTTCGNTETLVKIGDIMAKNNFNHIIITNEKNIPVSVVSAENITMHKMIMGEGLEGIKNTKICDIMNEKIWCANIQTPFINLMHKMAADRIGCLPITNNYGNLVGIVTKTDIFEGVKQLIENSKEIREKIYSIKVSEIMNHDISLCFEDDSAIKKDIEMSKHKIKYLLVIDRNTKKITGIVSLNDFILGKMRKEKNMFMSMSSVKIKEVMNRDIATVDEDYSITDVINIMLEKHLSVVPVLEKDTIKGQVEWWMIFEKLLLILSPFYAKM</sequence>
<keyword evidence="1" id="KW-0129">CBS domain</keyword>
<feature type="domain" description="CBS" evidence="2">
    <location>
        <begin position="571"/>
        <end position="631"/>
    </location>
</feature>
<evidence type="ECO:0000259" key="2">
    <source>
        <dbReference type="PROSITE" id="PS51371"/>
    </source>
</evidence>